<keyword evidence="7" id="KW-1185">Reference proteome</keyword>
<comment type="similarity">
    <text evidence="1">Belongs to the LysR transcriptional regulatory family.</text>
</comment>
<accession>A0ABT2KRB2</accession>
<dbReference type="InterPro" id="IPR000847">
    <property type="entry name" value="LysR_HTH_N"/>
</dbReference>
<protein>
    <submittedName>
        <fullName evidence="6">LysR family transcriptional regulator</fullName>
    </submittedName>
</protein>
<dbReference type="SUPFAM" id="SSF53850">
    <property type="entry name" value="Periplasmic binding protein-like II"/>
    <property type="match status" value="1"/>
</dbReference>
<organism evidence="6 7">
    <name type="scientific">Alloyangia mangrovi</name>
    <dbReference type="NCBI Taxonomy" id="1779329"/>
    <lineage>
        <taxon>Bacteria</taxon>
        <taxon>Pseudomonadati</taxon>
        <taxon>Pseudomonadota</taxon>
        <taxon>Alphaproteobacteria</taxon>
        <taxon>Rhodobacterales</taxon>
        <taxon>Roseobacteraceae</taxon>
        <taxon>Alloyangia</taxon>
    </lineage>
</organism>
<reference evidence="7" key="1">
    <citation type="submission" date="2023-07" db="EMBL/GenBank/DDBJ databases">
        <title>Yangia mangrovi SAOS 153D genome.</title>
        <authorList>
            <person name="Verma A."/>
            <person name="Pal Y."/>
            <person name="Sundharam S."/>
            <person name="Bisht B."/>
            <person name="Srinivasan K."/>
        </authorList>
    </citation>
    <scope>NUCLEOTIDE SEQUENCE [LARGE SCALE GENOMIC DNA]</scope>
    <source>
        <strain evidence="7">SAOS 153D</strain>
    </source>
</reference>
<evidence type="ECO:0000313" key="7">
    <source>
        <dbReference type="Proteomes" id="UP000217448"/>
    </source>
</evidence>
<dbReference type="InterPro" id="IPR005119">
    <property type="entry name" value="LysR_subst-bd"/>
</dbReference>
<name>A0ABT2KRB2_9RHOB</name>
<dbReference type="PROSITE" id="PS50931">
    <property type="entry name" value="HTH_LYSR"/>
    <property type="match status" value="1"/>
</dbReference>
<dbReference type="InterPro" id="IPR036390">
    <property type="entry name" value="WH_DNA-bd_sf"/>
</dbReference>
<feature type="domain" description="HTH lysR-type" evidence="5">
    <location>
        <begin position="30"/>
        <end position="80"/>
    </location>
</feature>
<gene>
    <name evidence="6" type="ORF">CLG85_021040</name>
</gene>
<evidence type="ECO:0000313" key="6">
    <source>
        <dbReference type="EMBL" id="MCT4372655.1"/>
    </source>
</evidence>
<dbReference type="Proteomes" id="UP000217448">
    <property type="component" value="Unassembled WGS sequence"/>
</dbReference>
<evidence type="ECO:0000256" key="2">
    <source>
        <dbReference type="ARBA" id="ARBA00023015"/>
    </source>
</evidence>
<evidence type="ECO:0000256" key="4">
    <source>
        <dbReference type="ARBA" id="ARBA00023163"/>
    </source>
</evidence>
<dbReference type="Gene3D" id="3.40.190.10">
    <property type="entry name" value="Periplasmic binding protein-like II"/>
    <property type="match status" value="2"/>
</dbReference>
<dbReference type="SUPFAM" id="SSF46785">
    <property type="entry name" value="Winged helix' DNA-binding domain"/>
    <property type="match status" value="1"/>
</dbReference>
<dbReference type="Gene3D" id="1.10.10.10">
    <property type="entry name" value="Winged helix-like DNA-binding domain superfamily/Winged helix DNA-binding domain"/>
    <property type="match status" value="1"/>
</dbReference>
<dbReference type="RefSeq" id="WP_260349977.1">
    <property type="nucleotide sequence ID" value="NZ_NTHN02000052.1"/>
</dbReference>
<proteinExistence type="inferred from homology"/>
<keyword evidence="4" id="KW-0804">Transcription</keyword>
<keyword evidence="3" id="KW-0238">DNA-binding</keyword>
<comment type="caution">
    <text evidence="6">The sequence shown here is derived from an EMBL/GenBank/DDBJ whole genome shotgun (WGS) entry which is preliminary data.</text>
</comment>
<dbReference type="PANTHER" id="PTHR30537:SF74">
    <property type="entry name" value="HTH-TYPE TRANSCRIPTIONAL REGULATOR TRPI"/>
    <property type="match status" value="1"/>
</dbReference>
<dbReference type="Pfam" id="PF03466">
    <property type="entry name" value="LysR_substrate"/>
    <property type="match status" value="1"/>
</dbReference>
<dbReference type="InterPro" id="IPR036388">
    <property type="entry name" value="WH-like_DNA-bd_sf"/>
</dbReference>
<sequence>MKVEKKAVTLYDERMEEFSQRFSSLKPFLVFECAARSGSFSAAAKAFNISQPSVSRNVAQLEREIGVALFERRSTGAELTDAGRELFHAITQGMSTILRTIKQIERRRHEEAGVVSLSVSGSFVAHWMAPRLAAFTQAFPDVRLRFHLISGMVRGLPDDVNLAVRTMDASDQDVRSWDFVPEIVLPVCSPGYAAARKSTGNETFLHFSDHAHDIWNDMSDLGLPGHLKGDVCHEFDDYSVLLQAALDGSGVALGWLSVTSKLLLDRRLVPVGGRAHRTGRVHRLIDCGAGPSRDIVADIAQWLVERMKEDLAALEPILPSTT</sequence>
<dbReference type="PRINTS" id="PR00039">
    <property type="entry name" value="HTHLYSR"/>
</dbReference>
<keyword evidence="2" id="KW-0805">Transcription regulation</keyword>
<dbReference type="InterPro" id="IPR058163">
    <property type="entry name" value="LysR-type_TF_proteobact-type"/>
</dbReference>
<evidence type="ECO:0000259" key="5">
    <source>
        <dbReference type="PROSITE" id="PS50931"/>
    </source>
</evidence>
<dbReference type="PANTHER" id="PTHR30537">
    <property type="entry name" value="HTH-TYPE TRANSCRIPTIONAL REGULATOR"/>
    <property type="match status" value="1"/>
</dbReference>
<dbReference type="EMBL" id="NTHN02000052">
    <property type="protein sequence ID" value="MCT4372655.1"/>
    <property type="molecule type" value="Genomic_DNA"/>
</dbReference>
<evidence type="ECO:0000256" key="1">
    <source>
        <dbReference type="ARBA" id="ARBA00009437"/>
    </source>
</evidence>
<dbReference type="Pfam" id="PF00126">
    <property type="entry name" value="HTH_1"/>
    <property type="match status" value="1"/>
</dbReference>
<evidence type="ECO:0000256" key="3">
    <source>
        <dbReference type="ARBA" id="ARBA00023125"/>
    </source>
</evidence>